<dbReference type="GeneID" id="37080203"/>
<reference evidence="2 3" key="1">
    <citation type="submission" date="2016-12" db="EMBL/GenBank/DDBJ databases">
        <title>The genomes of Aspergillus section Nigri reveals drivers in fungal speciation.</title>
        <authorList>
            <consortium name="DOE Joint Genome Institute"/>
            <person name="Vesth T.C."/>
            <person name="Nybo J."/>
            <person name="Theobald S."/>
            <person name="Brandl J."/>
            <person name="Frisvad J.C."/>
            <person name="Nielsen K.F."/>
            <person name="Lyhne E.K."/>
            <person name="Kogle M.E."/>
            <person name="Kuo A."/>
            <person name="Riley R."/>
            <person name="Clum A."/>
            <person name="Nolan M."/>
            <person name="Lipzen A."/>
            <person name="Salamov A."/>
            <person name="Henrissat B."/>
            <person name="Wiebenga A."/>
            <person name="De Vries R.P."/>
            <person name="Grigoriev I.V."/>
            <person name="Mortensen U.H."/>
            <person name="Andersen M.R."/>
            <person name="Baker S.E."/>
        </authorList>
    </citation>
    <scope>NUCLEOTIDE SEQUENCE [LARGE SCALE GENOMIC DNA]</scope>
    <source>
        <strain evidence="2 3">JOP 1030-1</strain>
    </source>
</reference>
<organism evidence="2 3">
    <name type="scientific">Aspergillus saccharolyticus JOP 1030-1</name>
    <dbReference type="NCBI Taxonomy" id="1450539"/>
    <lineage>
        <taxon>Eukaryota</taxon>
        <taxon>Fungi</taxon>
        <taxon>Dikarya</taxon>
        <taxon>Ascomycota</taxon>
        <taxon>Pezizomycotina</taxon>
        <taxon>Eurotiomycetes</taxon>
        <taxon>Eurotiomycetidae</taxon>
        <taxon>Eurotiales</taxon>
        <taxon>Aspergillaceae</taxon>
        <taxon>Aspergillus</taxon>
        <taxon>Aspergillus subgen. Circumdati</taxon>
    </lineage>
</organism>
<dbReference type="RefSeq" id="XP_025436055.1">
    <property type="nucleotide sequence ID" value="XM_025578974.1"/>
</dbReference>
<dbReference type="AlphaFoldDB" id="A0A319A0W4"/>
<feature type="transmembrane region" description="Helical" evidence="1">
    <location>
        <begin position="145"/>
        <end position="164"/>
    </location>
</feature>
<dbReference type="STRING" id="1450539.A0A319A0W4"/>
<dbReference type="EMBL" id="KZ821218">
    <property type="protein sequence ID" value="PYH50073.1"/>
    <property type="molecule type" value="Genomic_DNA"/>
</dbReference>
<sequence length="358" mass="39444">MAPIAMSSSETRSQIPGLHNFLAVFSNLLLLGSDVIKHALAQYVDSRGFSPVVFSFDWVLYSVKALLSVAGGRRLMPKADCSCKVVNGTSGYMRDNTSGKLVELKGDDANAERPQQAGLVVSVYKPIGDEVGVVRQRRRDWIKRIAIGVVLIQLGLAFGSPLAFPGNVLAIKTGILPQWRETWACRRRGKDPYIVMRGNGAQHAIVVLGTGEGFNLEDLASGGVDVELDWETQIFLALYAVLWVALLITAAWFDSRNWFILIIGLVGTIQNVLAASMARTPEDYGIPLKFKTLYGEIGAMITLLAVEKHYRHIGQSMLGEFFPGKLKPEEERIGRISKPDASRRRVGLTLKTMEVRKT</sequence>
<keyword evidence="1" id="KW-1133">Transmembrane helix</keyword>
<proteinExistence type="predicted"/>
<keyword evidence="1" id="KW-0812">Transmembrane</keyword>
<keyword evidence="1" id="KW-0472">Membrane</keyword>
<name>A0A319A0W4_9EURO</name>
<protein>
    <submittedName>
        <fullName evidence="2">Uncharacterized protein</fullName>
    </submittedName>
</protein>
<evidence type="ECO:0000256" key="1">
    <source>
        <dbReference type="SAM" id="Phobius"/>
    </source>
</evidence>
<dbReference type="OrthoDB" id="1937642at2759"/>
<evidence type="ECO:0000313" key="3">
    <source>
        <dbReference type="Proteomes" id="UP000248349"/>
    </source>
</evidence>
<gene>
    <name evidence="2" type="ORF">BP01DRAFT_412883</name>
</gene>
<feature type="transmembrane region" description="Helical" evidence="1">
    <location>
        <begin position="258"/>
        <end position="278"/>
    </location>
</feature>
<evidence type="ECO:0000313" key="2">
    <source>
        <dbReference type="EMBL" id="PYH50073.1"/>
    </source>
</evidence>
<accession>A0A319A0W4</accession>
<feature type="transmembrane region" description="Helical" evidence="1">
    <location>
        <begin position="234"/>
        <end position="253"/>
    </location>
</feature>
<keyword evidence="3" id="KW-1185">Reference proteome</keyword>
<dbReference type="Proteomes" id="UP000248349">
    <property type="component" value="Unassembled WGS sequence"/>
</dbReference>